<name>A0A1Y5IKW9_OSTTA</name>
<dbReference type="AlphaFoldDB" id="A0A1Y5IKW9"/>
<dbReference type="EMBL" id="KZ155772">
    <property type="protein sequence ID" value="OUS48753.1"/>
    <property type="molecule type" value="Genomic_DNA"/>
</dbReference>
<dbReference type="GO" id="GO:0005737">
    <property type="term" value="C:cytoplasm"/>
    <property type="evidence" value="ECO:0007669"/>
    <property type="project" value="TreeGrafter"/>
</dbReference>
<dbReference type="PANTHER" id="PTHR11122:SF13">
    <property type="entry name" value="GLUCOSE-6-PHOSPHATE 1-EPIMERASE"/>
    <property type="match status" value="1"/>
</dbReference>
<dbReference type="Pfam" id="PF01263">
    <property type="entry name" value="Aldose_epim"/>
    <property type="match status" value="1"/>
</dbReference>
<dbReference type="InterPro" id="IPR025532">
    <property type="entry name" value="G6P_1-epimerase"/>
</dbReference>
<dbReference type="CDD" id="cd09020">
    <property type="entry name" value="D-hex-6-P-epi_like"/>
    <property type="match status" value="1"/>
</dbReference>
<comment type="similarity">
    <text evidence="2 5">Belongs to the glucose-6-phosphate 1-epimerase family.</text>
</comment>
<comment type="catalytic activity">
    <reaction evidence="1">
        <text>alpha-D-glucose 6-phosphate = beta-D-glucose 6-phosphate</text>
        <dbReference type="Rhea" id="RHEA:16249"/>
        <dbReference type="ChEBI" id="CHEBI:58225"/>
        <dbReference type="ChEBI" id="CHEBI:58247"/>
        <dbReference type="EC" id="5.1.3.15"/>
    </reaction>
</comment>
<dbReference type="InterPro" id="IPR011013">
    <property type="entry name" value="Gal_mutarotase_sf_dom"/>
</dbReference>
<sequence length="279" mass="30877">MSTTYRGARAIDVRGAEGSRATLTEHGAHVVRWVGPDGDERVFTSRAAVLDGARAIRGGIPICFPQFSDLGPCATSHGFARCVRWETKETRDGRCAMTTRATSEEFKAPHETTYEVELLDDGSLRTTLRVRNAGAEAFGFTTALHTYFRVGDAERTRVELGRRGLTYLDNLDGRRAKVDEGDTVVFEGEVDRIYKSAPGTIRIVDEASSNGPRTFHIEKSESFPDAVVWNPWIEKARKMSDFDDDEYREMVCVEVACVDEIVVAPGSTWVGSQTISVSK</sequence>
<evidence type="ECO:0000256" key="3">
    <source>
        <dbReference type="ARBA" id="ARBA00012083"/>
    </source>
</evidence>
<feature type="active site" evidence="6">
    <location>
        <position position="145"/>
    </location>
</feature>
<dbReference type="GO" id="GO:0005975">
    <property type="term" value="P:carbohydrate metabolic process"/>
    <property type="evidence" value="ECO:0007669"/>
    <property type="project" value="InterPro"/>
</dbReference>
<keyword evidence="4 5" id="KW-0413">Isomerase</keyword>
<reference evidence="7" key="1">
    <citation type="submission" date="2017-04" db="EMBL/GenBank/DDBJ databases">
        <title>Population genomics of picophytoplankton unveils novel chromosome hypervariability.</title>
        <authorList>
            <consortium name="DOE Joint Genome Institute"/>
            <person name="Blanc-Mathieu R."/>
            <person name="Krasovec M."/>
            <person name="Hebrard M."/>
            <person name="Yau S."/>
            <person name="Desgranges E."/>
            <person name="Martin J."/>
            <person name="Schackwitz W."/>
            <person name="Kuo A."/>
            <person name="Salin G."/>
            <person name="Donnadieu C."/>
            <person name="Desdevises Y."/>
            <person name="Sanchez-Ferandin S."/>
            <person name="Moreau H."/>
            <person name="Rivals E."/>
            <person name="Grigoriev I.V."/>
            <person name="Grimsley N."/>
            <person name="Eyre-Walker A."/>
            <person name="Piganeau G."/>
        </authorList>
    </citation>
    <scope>NUCLEOTIDE SEQUENCE [LARGE SCALE GENOMIC DNA]</scope>
    <source>
        <strain evidence="7">RCC 1115</strain>
    </source>
</reference>
<evidence type="ECO:0000256" key="6">
    <source>
        <dbReference type="PIRSR" id="PIRSR016020-1"/>
    </source>
</evidence>
<dbReference type="SUPFAM" id="SSF74650">
    <property type="entry name" value="Galactose mutarotase-like"/>
    <property type="match status" value="1"/>
</dbReference>
<feature type="active site" evidence="6">
    <location>
        <position position="254"/>
    </location>
</feature>
<dbReference type="GO" id="GO:0030246">
    <property type="term" value="F:carbohydrate binding"/>
    <property type="evidence" value="ECO:0007669"/>
    <property type="project" value="UniProtKB-UniRule"/>
</dbReference>
<evidence type="ECO:0000313" key="7">
    <source>
        <dbReference type="EMBL" id="OUS48753.1"/>
    </source>
</evidence>
<proteinExistence type="inferred from homology"/>
<evidence type="ECO:0000256" key="2">
    <source>
        <dbReference type="ARBA" id="ARBA00005866"/>
    </source>
</evidence>
<dbReference type="InterPro" id="IPR014718">
    <property type="entry name" value="GH-type_carb-bd"/>
</dbReference>
<dbReference type="Proteomes" id="UP000195557">
    <property type="component" value="Unassembled WGS sequence"/>
</dbReference>
<evidence type="ECO:0000256" key="1">
    <source>
        <dbReference type="ARBA" id="ARBA00001096"/>
    </source>
</evidence>
<dbReference type="Gene3D" id="2.70.98.10">
    <property type="match status" value="1"/>
</dbReference>
<dbReference type="PIRSF" id="PIRSF016020">
    <property type="entry name" value="PHexose_mutarotase"/>
    <property type="match status" value="1"/>
</dbReference>
<gene>
    <name evidence="7" type="ORF">BE221DRAFT_16692</name>
</gene>
<evidence type="ECO:0000256" key="5">
    <source>
        <dbReference type="PIRNR" id="PIRNR016020"/>
    </source>
</evidence>
<evidence type="ECO:0000256" key="4">
    <source>
        <dbReference type="ARBA" id="ARBA00023235"/>
    </source>
</evidence>
<dbReference type="GO" id="GO:0047938">
    <property type="term" value="F:glucose-6-phosphate 1-epimerase activity"/>
    <property type="evidence" value="ECO:0007669"/>
    <property type="project" value="UniProtKB-UniRule"/>
</dbReference>
<dbReference type="PANTHER" id="PTHR11122">
    <property type="entry name" value="APOSPORY-ASSOCIATED PROTEIN C-RELATED"/>
    <property type="match status" value="1"/>
</dbReference>
<protein>
    <recommendedName>
        <fullName evidence="3 5">glucose-6-phosphate 1-epimerase</fullName>
        <ecNumber evidence="3 5">5.1.3.15</ecNumber>
    </recommendedName>
</protein>
<organism evidence="7">
    <name type="scientific">Ostreococcus tauri</name>
    <name type="common">Marine green alga</name>
    <dbReference type="NCBI Taxonomy" id="70448"/>
    <lineage>
        <taxon>Eukaryota</taxon>
        <taxon>Viridiplantae</taxon>
        <taxon>Chlorophyta</taxon>
        <taxon>Mamiellophyceae</taxon>
        <taxon>Mamiellales</taxon>
        <taxon>Bathycoccaceae</taxon>
        <taxon>Ostreococcus</taxon>
    </lineage>
</organism>
<dbReference type="InterPro" id="IPR008183">
    <property type="entry name" value="Aldose_1/G6P_1-epimerase"/>
</dbReference>
<accession>A0A1Y5IKW9</accession>
<dbReference type="eggNOG" id="KOG1594">
    <property type="taxonomic scope" value="Eukaryota"/>
</dbReference>
<dbReference type="EC" id="5.1.3.15" evidence="3 5"/>